<feature type="non-terminal residue" evidence="1">
    <location>
        <position position="1"/>
    </location>
</feature>
<proteinExistence type="predicted"/>
<gene>
    <name evidence="1" type="ORF">JOQ06_026898</name>
</gene>
<organism evidence="1 2">
    <name type="scientific">Pogonophryne albipinna</name>
    <dbReference type="NCBI Taxonomy" id="1090488"/>
    <lineage>
        <taxon>Eukaryota</taxon>
        <taxon>Metazoa</taxon>
        <taxon>Chordata</taxon>
        <taxon>Craniata</taxon>
        <taxon>Vertebrata</taxon>
        <taxon>Euteleostomi</taxon>
        <taxon>Actinopterygii</taxon>
        <taxon>Neopterygii</taxon>
        <taxon>Teleostei</taxon>
        <taxon>Neoteleostei</taxon>
        <taxon>Acanthomorphata</taxon>
        <taxon>Eupercaria</taxon>
        <taxon>Perciformes</taxon>
        <taxon>Notothenioidei</taxon>
        <taxon>Pogonophryne</taxon>
    </lineage>
</organism>
<dbReference type="Proteomes" id="UP001219934">
    <property type="component" value="Unassembled WGS sequence"/>
</dbReference>
<protein>
    <submittedName>
        <fullName evidence="1">Uncharacterized protein</fullName>
    </submittedName>
</protein>
<sequence length="54" mass="5873">ETAVPLSHCVVTGGAAVAAVATEQDGKNFMDFLTVQRPTDEAAHRDKSRYARWP</sequence>
<accession>A0AAD6FM99</accession>
<keyword evidence="2" id="KW-1185">Reference proteome</keyword>
<comment type="caution">
    <text evidence="1">The sequence shown here is derived from an EMBL/GenBank/DDBJ whole genome shotgun (WGS) entry which is preliminary data.</text>
</comment>
<evidence type="ECO:0000313" key="2">
    <source>
        <dbReference type="Proteomes" id="UP001219934"/>
    </source>
</evidence>
<evidence type="ECO:0000313" key="1">
    <source>
        <dbReference type="EMBL" id="KAJ4940601.1"/>
    </source>
</evidence>
<dbReference type="AlphaFoldDB" id="A0AAD6FM99"/>
<feature type="non-terminal residue" evidence="1">
    <location>
        <position position="54"/>
    </location>
</feature>
<dbReference type="EMBL" id="JAPTMU010000007">
    <property type="protein sequence ID" value="KAJ4940601.1"/>
    <property type="molecule type" value="Genomic_DNA"/>
</dbReference>
<reference evidence="1" key="1">
    <citation type="submission" date="2022-11" db="EMBL/GenBank/DDBJ databases">
        <title>Chromosome-level genome of Pogonophryne albipinna.</title>
        <authorList>
            <person name="Jo E."/>
        </authorList>
    </citation>
    <scope>NUCLEOTIDE SEQUENCE</scope>
    <source>
        <strain evidence="1">SGF0006</strain>
        <tissue evidence="1">Muscle</tissue>
    </source>
</reference>
<name>A0AAD6FM99_9TELE</name>